<dbReference type="AlphaFoldDB" id="A0A382NGG5"/>
<organism evidence="1">
    <name type="scientific">marine metagenome</name>
    <dbReference type="NCBI Taxonomy" id="408172"/>
    <lineage>
        <taxon>unclassified sequences</taxon>
        <taxon>metagenomes</taxon>
        <taxon>ecological metagenomes</taxon>
    </lineage>
</organism>
<gene>
    <name evidence="1" type="ORF">METZ01_LOCUS313133</name>
</gene>
<name>A0A382NGG5_9ZZZZ</name>
<feature type="non-terminal residue" evidence="1">
    <location>
        <position position="198"/>
    </location>
</feature>
<dbReference type="EMBL" id="UINC01100314">
    <property type="protein sequence ID" value="SVC60279.1"/>
    <property type="molecule type" value="Genomic_DNA"/>
</dbReference>
<sequence>MPTYDLNDVITNRIDKKVNYGKARTAFDHEKGPNNEAIVSPIPNPTHNLWIDSHLIPAVADIVNTVTVTSYQHNSAASGFGTAVGESAGVIELTRDPTVADQRSWLACSTVGTQSTRLNNWLRATYGATYLPKFAIALAGGGNGNYDITARSDYEEIYPQSTNEEYYWDYESGVFVMVGDPNGNLRDPLLTQSGGNYT</sequence>
<evidence type="ECO:0000313" key="1">
    <source>
        <dbReference type="EMBL" id="SVC60279.1"/>
    </source>
</evidence>
<proteinExistence type="predicted"/>
<protein>
    <submittedName>
        <fullName evidence="1">Uncharacterized protein</fullName>
    </submittedName>
</protein>
<reference evidence="1" key="1">
    <citation type="submission" date="2018-05" db="EMBL/GenBank/DDBJ databases">
        <authorList>
            <person name="Lanie J.A."/>
            <person name="Ng W.-L."/>
            <person name="Kazmierczak K.M."/>
            <person name="Andrzejewski T.M."/>
            <person name="Davidsen T.M."/>
            <person name="Wayne K.J."/>
            <person name="Tettelin H."/>
            <person name="Glass J.I."/>
            <person name="Rusch D."/>
            <person name="Podicherti R."/>
            <person name="Tsui H.-C.T."/>
            <person name="Winkler M.E."/>
        </authorList>
    </citation>
    <scope>NUCLEOTIDE SEQUENCE</scope>
</reference>
<accession>A0A382NGG5</accession>